<dbReference type="AlphaFoldDB" id="A0A2N5S740"/>
<gene>
    <name evidence="2" type="ORF">PCANC_23947</name>
</gene>
<keyword evidence="1" id="KW-0732">Signal</keyword>
<evidence type="ECO:0000313" key="2">
    <source>
        <dbReference type="EMBL" id="PLW09070.1"/>
    </source>
</evidence>
<organism evidence="2 3">
    <name type="scientific">Puccinia coronata f. sp. avenae</name>
    <dbReference type="NCBI Taxonomy" id="200324"/>
    <lineage>
        <taxon>Eukaryota</taxon>
        <taxon>Fungi</taxon>
        <taxon>Dikarya</taxon>
        <taxon>Basidiomycota</taxon>
        <taxon>Pucciniomycotina</taxon>
        <taxon>Pucciniomycetes</taxon>
        <taxon>Pucciniales</taxon>
        <taxon>Pucciniaceae</taxon>
        <taxon>Puccinia</taxon>
    </lineage>
</organism>
<evidence type="ECO:0000256" key="1">
    <source>
        <dbReference type="SAM" id="SignalP"/>
    </source>
</evidence>
<evidence type="ECO:0000313" key="3">
    <source>
        <dbReference type="Proteomes" id="UP000235388"/>
    </source>
</evidence>
<dbReference type="EMBL" id="PGCJ01001125">
    <property type="protein sequence ID" value="PLW09070.1"/>
    <property type="molecule type" value="Genomic_DNA"/>
</dbReference>
<feature type="signal peptide" evidence="1">
    <location>
        <begin position="1"/>
        <end position="25"/>
    </location>
</feature>
<feature type="chain" id="PRO_5014969770" evidence="1">
    <location>
        <begin position="26"/>
        <end position="138"/>
    </location>
</feature>
<proteinExistence type="predicted"/>
<sequence>MLSRLPKLMAILLMIVAGLIHVSKTLPSPGPSEMLSPGGSIDSTSHQHVKRMISKECPKCWGDLDAEARRPKKASGVKKILQALCNSASGSRSQITAEESNQELFMSPCVSCFRAAYTRDPKQRFFDCGSCEHHFHTA</sequence>
<comment type="caution">
    <text evidence="2">The sequence shown here is derived from an EMBL/GenBank/DDBJ whole genome shotgun (WGS) entry which is preliminary data.</text>
</comment>
<protein>
    <submittedName>
        <fullName evidence="2">Uncharacterized protein</fullName>
    </submittedName>
</protein>
<accession>A0A2N5S740</accession>
<dbReference type="Proteomes" id="UP000235388">
    <property type="component" value="Unassembled WGS sequence"/>
</dbReference>
<name>A0A2N5S740_9BASI</name>
<keyword evidence="3" id="KW-1185">Reference proteome</keyword>
<reference evidence="2 3" key="1">
    <citation type="submission" date="2017-11" db="EMBL/GenBank/DDBJ databases">
        <title>De novo assembly and phasing of dikaryotic genomes from two isolates of Puccinia coronata f. sp. avenae, the causal agent of oat crown rust.</title>
        <authorList>
            <person name="Miller M.E."/>
            <person name="Zhang Y."/>
            <person name="Omidvar V."/>
            <person name="Sperschneider J."/>
            <person name="Schwessinger B."/>
            <person name="Raley C."/>
            <person name="Palmer J.M."/>
            <person name="Garnica D."/>
            <person name="Upadhyaya N."/>
            <person name="Rathjen J."/>
            <person name="Taylor J.M."/>
            <person name="Park R.F."/>
            <person name="Dodds P.N."/>
            <person name="Hirsch C.D."/>
            <person name="Kianian S.F."/>
            <person name="Figueroa M."/>
        </authorList>
    </citation>
    <scope>NUCLEOTIDE SEQUENCE [LARGE SCALE GENOMIC DNA]</scope>
    <source>
        <strain evidence="2">12NC29</strain>
    </source>
</reference>